<keyword evidence="1" id="KW-0472">Membrane</keyword>
<keyword evidence="1" id="KW-1133">Transmembrane helix</keyword>
<accession>A0A840EFV8</accession>
<reference evidence="2 3" key="1">
    <citation type="submission" date="2020-08" db="EMBL/GenBank/DDBJ databases">
        <title>Genomic Encyclopedia of Type Strains, Phase IV (KMG-IV): sequencing the most valuable type-strain genomes for metagenomic binning, comparative biology and taxonomic classification.</title>
        <authorList>
            <person name="Goeker M."/>
        </authorList>
    </citation>
    <scope>NUCLEOTIDE SEQUENCE [LARGE SCALE GENOMIC DNA]</scope>
    <source>
        <strain evidence="2 3">DSM 29568</strain>
    </source>
</reference>
<evidence type="ECO:0000313" key="3">
    <source>
        <dbReference type="Proteomes" id="UP000553034"/>
    </source>
</evidence>
<dbReference type="Proteomes" id="UP000553034">
    <property type="component" value="Unassembled WGS sequence"/>
</dbReference>
<evidence type="ECO:0000313" key="2">
    <source>
        <dbReference type="EMBL" id="MBB4118102.1"/>
    </source>
</evidence>
<keyword evidence="1" id="KW-0812">Transmembrane</keyword>
<gene>
    <name evidence="2" type="ORF">GGR32_000374</name>
</gene>
<feature type="transmembrane region" description="Helical" evidence="1">
    <location>
        <begin position="102"/>
        <end position="120"/>
    </location>
</feature>
<name>A0A840EFV8_9FLAO</name>
<sequence length="167" mass="19519">MKTKGINIWWLLKVNIICSLLVWFISRVNLYLISKDLKSLIYLIPSAIIYTALILTTAYIYKSSKKLNLLVFGIIMAIYTINLGLLLNLIPPLCDRSLELTTVYTVVFLFIIVFISYLTLRLNYKLCNSYKLVILFIVLGLIHFICTSFSYYLNYIVFYEFIFNSVF</sequence>
<feature type="transmembrane region" description="Helical" evidence="1">
    <location>
        <begin position="12"/>
        <end position="33"/>
    </location>
</feature>
<dbReference type="AlphaFoldDB" id="A0A840EFV8"/>
<feature type="transmembrane region" description="Helical" evidence="1">
    <location>
        <begin position="39"/>
        <end position="60"/>
    </location>
</feature>
<proteinExistence type="predicted"/>
<evidence type="ECO:0000256" key="1">
    <source>
        <dbReference type="SAM" id="Phobius"/>
    </source>
</evidence>
<dbReference type="EMBL" id="JACIFO010000001">
    <property type="protein sequence ID" value="MBB4118102.1"/>
    <property type="molecule type" value="Genomic_DNA"/>
</dbReference>
<feature type="transmembrane region" description="Helical" evidence="1">
    <location>
        <begin position="132"/>
        <end position="153"/>
    </location>
</feature>
<organism evidence="2 3">
    <name type="scientific">Mesonia hippocampi</name>
    <dbReference type="NCBI Taxonomy" id="1628250"/>
    <lineage>
        <taxon>Bacteria</taxon>
        <taxon>Pseudomonadati</taxon>
        <taxon>Bacteroidota</taxon>
        <taxon>Flavobacteriia</taxon>
        <taxon>Flavobacteriales</taxon>
        <taxon>Flavobacteriaceae</taxon>
        <taxon>Mesonia</taxon>
    </lineage>
</organism>
<protein>
    <submittedName>
        <fullName evidence="2">Uncharacterized protein</fullName>
    </submittedName>
</protein>
<feature type="transmembrane region" description="Helical" evidence="1">
    <location>
        <begin position="67"/>
        <end position="90"/>
    </location>
</feature>
<keyword evidence="3" id="KW-1185">Reference proteome</keyword>
<comment type="caution">
    <text evidence="2">The sequence shown here is derived from an EMBL/GenBank/DDBJ whole genome shotgun (WGS) entry which is preliminary data.</text>
</comment>